<dbReference type="InterPro" id="IPR005805">
    <property type="entry name" value="Rieske_Fe-S_prot_C"/>
</dbReference>
<dbReference type="Pfam" id="PF00355">
    <property type="entry name" value="Rieske"/>
    <property type="match status" value="1"/>
</dbReference>
<keyword evidence="6" id="KW-0411">Iron-sulfur</keyword>
<name>A0A4D4LMK8_STRAX</name>
<proteinExistence type="predicted"/>
<reference evidence="11 12" key="1">
    <citation type="submission" date="2019-04" db="EMBL/GenBank/DDBJ databases">
        <title>Draft genome sequences of Streptomyces avermitilis NBRC 14893.</title>
        <authorList>
            <person name="Komaki H."/>
            <person name="Tamura T."/>
            <person name="Hosoyama A."/>
        </authorList>
    </citation>
    <scope>NUCLEOTIDE SEQUENCE [LARGE SCALE GENOMIC DNA]</scope>
    <source>
        <strain evidence="11 12">NBRC 14893</strain>
    </source>
</reference>
<comment type="function">
    <text evidence="1">Iron-sulfur subunit of the cytochrome bc1 complex, an essential component of the respiratory electron transport chain required for ATP synthesis. The bc1 complex catalyzes the oxidation of menaquinol and the reduction of cytochrome c in the respiratory chain. The bc1 complex operates through a Q-cycle mechanism that couples electron transfer to generation of the proton gradient that drives ATP synthesis.</text>
</comment>
<dbReference type="Proteomes" id="UP000302139">
    <property type="component" value="Unassembled WGS sequence"/>
</dbReference>
<dbReference type="AlphaFoldDB" id="A0A4D4LMK8"/>
<evidence type="ECO:0000313" key="11">
    <source>
        <dbReference type="EMBL" id="GDY61694.1"/>
    </source>
</evidence>
<evidence type="ECO:0000256" key="4">
    <source>
        <dbReference type="ARBA" id="ARBA00022723"/>
    </source>
</evidence>
<comment type="cofactor">
    <cofactor evidence="9">
        <name>[2Fe-2S] cluster</name>
        <dbReference type="ChEBI" id="CHEBI:190135"/>
    </cofactor>
</comment>
<dbReference type="GO" id="GO:0051537">
    <property type="term" value="F:2 iron, 2 sulfur cluster binding"/>
    <property type="evidence" value="ECO:0007669"/>
    <property type="project" value="UniProtKB-KW"/>
</dbReference>
<dbReference type="Gene3D" id="2.102.10.10">
    <property type="entry name" value="Rieske [2Fe-2S] iron-sulphur domain"/>
    <property type="match status" value="1"/>
</dbReference>
<keyword evidence="5" id="KW-0408">Iron</keyword>
<evidence type="ECO:0000259" key="10">
    <source>
        <dbReference type="PROSITE" id="PS51296"/>
    </source>
</evidence>
<dbReference type="GO" id="GO:0046872">
    <property type="term" value="F:metal ion binding"/>
    <property type="evidence" value="ECO:0007669"/>
    <property type="project" value="UniProtKB-KW"/>
</dbReference>
<sequence>MHAGGERCAVYRDDDGQVHAVSARCTHLGCLVAFNRAERAWECPCHGSRFAPDGQILQGPAVRPLEQRDI</sequence>
<dbReference type="InterPro" id="IPR036922">
    <property type="entry name" value="Rieske_2Fe-2S_sf"/>
</dbReference>
<dbReference type="GO" id="GO:0016705">
    <property type="term" value="F:oxidoreductase activity, acting on paired donors, with incorporation or reduction of molecular oxygen"/>
    <property type="evidence" value="ECO:0007669"/>
    <property type="project" value="UniProtKB-ARBA"/>
</dbReference>
<evidence type="ECO:0000256" key="6">
    <source>
        <dbReference type="ARBA" id="ARBA00023014"/>
    </source>
</evidence>
<evidence type="ECO:0000256" key="2">
    <source>
        <dbReference type="ARBA" id="ARBA00015816"/>
    </source>
</evidence>
<accession>A0A4D4LMK8</accession>
<evidence type="ECO:0000256" key="3">
    <source>
        <dbReference type="ARBA" id="ARBA00022714"/>
    </source>
</evidence>
<keyword evidence="7" id="KW-1015">Disulfide bond</keyword>
<dbReference type="InterPro" id="IPR017941">
    <property type="entry name" value="Rieske_2Fe-2S"/>
</dbReference>
<dbReference type="GO" id="GO:0004497">
    <property type="term" value="F:monooxygenase activity"/>
    <property type="evidence" value="ECO:0007669"/>
    <property type="project" value="UniProtKB-ARBA"/>
</dbReference>
<dbReference type="SUPFAM" id="SSF50022">
    <property type="entry name" value="ISP domain"/>
    <property type="match status" value="1"/>
</dbReference>
<evidence type="ECO:0000256" key="8">
    <source>
        <dbReference type="ARBA" id="ARBA00029586"/>
    </source>
</evidence>
<dbReference type="PANTHER" id="PTHR10134">
    <property type="entry name" value="CYTOCHROME B-C1 COMPLEX SUBUNIT RIESKE, MITOCHONDRIAL"/>
    <property type="match status" value="1"/>
</dbReference>
<protein>
    <recommendedName>
        <fullName evidence="2">Cytochrome bc1 complex Rieske iron-sulfur subunit</fullName>
    </recommendedName>
    <alternativeName>
        <fullName evidence="8">Cytochrome bc1 reductase complex subunit QcrA</fullName>
    </alternativeName>
</protein>
<evidence type="ECO:0000256" key="7">
    <source>
        <dbReference type="ARBA" id="ARBA00023157"/>
    </source>
</evidence>
<dbReference type="PRINTS" id="PR00162">
    <property type="entry name" value="RIESKE"/>
</dbReference>
<organism evidence="11 12">
    <name type="scientific">Streptomyces avermitilis</name>
    <dbReference type="NCBI Taxonomy" id="33903"/>
    <lineage>
        <taxon>Bacteria</taxon>
        <taxon>Bacillati</taxon>
        <taxon>Actinomycetota</taxon>
        <taxon>Actinomycetes</taxon>
        <taxon>Kitasatosporales</taxon>
        <taxon>Streptomycetaceae</taxon>
        <taxon>Streptomyces</taxon>
    </lineage>
</organism>
<comment type="caution">
    <text evidence="11">The sequence shown here is derived from an EMBL/GenBank/DDBJ whole genome shotgun (WGS) entry which is preliminary data.</text>
</comment>
<dbReference type="InterPro" id="IPR014349">
    <property type="entry name" value="Rieske_Fe-S_prot"/>
</dbReference>
<keyword evidence="4" id="KW-0479">Metal-binding</keyword>
<gene>
    <name evidence="11" type="ORF">SAV14893_010870</name>
</gene>
<keyword evidence="3" id="KW-0001">2Fe-2S</keyword>
<dbReference type="EMBL" id="BJHX01000001">
    <property type="protein sequence ID" value="GDY61694.1"/>
    <property type="molecule type" value="Genomic_DNA"/>
</dbReference>
<dbReference type="PROSITE" id="PS51296">
    <property type="entry name" value="RIESKE"/>
    <property type="match status" value="1"/>
</dbReference>
<feature type="domain" description="Rieske" evidence="10">
    <location>
        <begin position="1"/>
        <end position="70"/>
    </location>
</feature>
<evidence type="ECO:0000256" key="5">
    <source>
        <dbReference type="ARBA" id="ARBA00023004"/>
    </source>
</evidence>
<dbReference type="GO" id="GO:0016020">
    <property type="term" value="C:membrane"/>
    <property type="evidence" value="ECO:0007669"/>
    <property type="project" value="InterPro"/>
</dbReference>
<evidence type="ECO:0000313" key="12">
    <source>
        <dbReference type="Proteomes" id="UP000302139"/>
    </source>
</evidence>
<evidence type="ECO:0000256" key="9">
    <source>
        <dbReference type="ARBA" id="ARBA00034078"/>
    </source>
</evidence>
<evidence type="ECO:0000256" key="1">
    <source>
        <dbReference type="ARBA" id="ARBA00002494"/>
    </source>
</evidence>